<protein>
    <recommendedName>
        <fullName evidence="4">DUF2968 domain-containing protein</fullName>
    </recommendedName>
</protein>
<feature type="region of interest" description="Disordered" evidence="1">
    <location>
        <begin position="1"/>
        <end position="34"/>
    </location>
</feature>
<organism evidence="2 3">
    <name type="scientific">Trinickia caryophylli</name>
    <name type="common">Paraburkholderia caryophylli</name>
    <dbReference type="NCBI Taxonomy" id="28094"/>
    <lineage>
        <taxon>Bacteria</taxon>
        <taxon>Pseudomonadati</taxon>
        <taxon>Pseudomonadota</taxon>
        <taxon>Betaproteobacteria</taxon>
        <taxon>Burkholderiales</taxon>
        <taxon>Burkholderiaceae</taxon>
        <taxon>Trinickia</taxon>
    </lineage>
</organism>
<proteinExistence type="predicted"/>
<dbReference type="Pfam" id="PF11180">
    <property type="entry name" value="DUF2968"/>
    <property type="match status" value="1"/>
</dbReference>
<name>A0A1X7FPN6_TRICW</name>
<feature type="compositionally biased region" description="Polar residues" evidence="1">
    <location>
        <begin position="1"/>
        <end position="10"/>
    </location>
</feature>
<sequence>MSIPSETVTEFTGKATSDIDATRHRTEGSAAGGELPPATVVALHDVPATSHHGSQRASKPADIEEVADRILANALTPVQVFSSFEYEINLLFEPASLGFYVVLSHAGTIRRALQCAALEGACQAFRHFQEQILVWCELELRRVQIDARNAQLAALFNDAVAEAERLRADIERSGALVHLVNSRQQVLRREVAQLQAQRISTQAQLDRQLRQLAQLRLCAAGGIPRNLR</sequence>
<dbReference type="InterPro" id="IPR021350">
    <property type="entry name" value="DUF2968"/>
</dbReference>
<dbReference type="STRING" id="28094.SAMN06295900_11078"/>
<accession>A0A1X7FPN6</accession>
<dbReference type="GeneID" id="95553396"/>
<evidence type="ECO:0000313" key="2">
    <source>
        <dbReference type="EMBL" id="SMF55686.1"/>
    </source>
</evidence>
<dbReference type="Proteomes" id="UP000192911">
    <property type="component" value="Unassembled WGS sequence"/>
</dbReference>
<dbReference type="RefSeq" id="WP_085228812.1">
    <property type="nucleotide sequence ID" value="NZ_BSQD01000007.1"/>
</dbReference>
<keyword evidence="3" id="KW-1185">Reference proteome</keyword>
<evidence type="ECO:0008006" key="4">
    <source>
        <dbReference type="Google" id="ProtNLM"/>
    </source>
</evidence>
<evidence type="ECO:0000313" key="3">
    <source>
        <dbReference type="Proteomes" id="UP000192911"/>
    </source>
</evidence>
<evidence type="ECO:0000256" key="1">
    <source>
        <dbReference type="SAM" id="MobiDB-lite"/>
    </source>
</evidence>
<gene>
    <name evidence="2" type="ORF">SAMN06295900_11078</name>
</gene>
<dbReference type="AlphaFoldDB" id="A0A1X7FPN6"/>
<reference evidence="3" key="1">
    <citation type="submission" date="2017-04" db="EMBL/GenBank/DDBJ databases">
        <authorList>
            <person name="Varghese N."/>
            <person name="Submissions S."/>
        </authorList>
    </citation>
    <scope>NUCLEOTIDE SEQUENCE [LARGE SCALE GENOMIC DNA]</scope>
    <source>
        <strain evidence="3">Ballard 720</strain>
    </source>
</reference>
<dbReference type="EMBL" id="FXAH01000010">
    <property type="protein sequence ID" value="SMF55686.1"/>
    <property type="molecule type" value="Genomic_DNA"/>
</dbReference>